<protein>
    <submittedName>
        <fullName evidence="2">Uncharacterized protein</fullName>
    </submittedName>
</protein>
<accession>A0A165MBM2</accession>
<organism evidence="2 3">
    <name type="scientific">Neolentinus lepideus HHB14362 ss-1</name>
    <dbReference type="NCBI Taxonomy" id="1314782"/>
    <lineage>
        <taxon>Eukaryota</taxon>
        <taxon>Fungi</taxon>
        <taxon>Dikarya</taxon>
        <taxon>Basidiomycota</taxon>
        <taxon>Agaricomycotina</taxon>
        <taxon>Agaricomycetes</taxon>
        <taxon>Gloeophyllales</taxon>
        <taxon>Gloeophyllaceae</taxon>
        <taxon>Neolentinus</taxon>
    </lineage>
</organism>
<dbReference type="OrthoDB" id="2157103at2759"/>
<evidence type="ECO:0000313" key="2">
    <source>
        <dbReference type="EMBL" id="KZT18135.1"/>
    </source>
</evidence>
<keyword evidence="3" id="KW-1185">Reference proteome</keyword>
<feature type="compositionally biased region" description="Low complexity" evidence="1">
    <location>
        <begin position="75"/>
        <end position="87"/>
    </location>
</feature>
<reference evidence="2 3" key="1">
    <citation type="journal article" date="2016" name="Mol. Biol. Evol.">
        <title>Comparative Genomics of Early-Diverging Mushroom-Forming Fungi Provides Insights into the Origins of Lignocellulose Decay Capabilities.</title>
        <authorList>
            <person name="Nagy L.G."/>
            <person name="Riley R."/>
            <person name="Tritt A."/>
            <person name="Adam C."/>
            <person name="Daum C."/>
            <person name="Floudas D."/>
            <person name="Sun H."/>
            <person name="Yadav J.S."/>
            <person name="Pangilinan J."/>
            <person name="Larsson K.H."/>
            <person name="Matsuura K."/>
            <person name="Barry K."/>
            <person name="Labutti K."/>
            <person name="Kuo R."/>
            <person name="Ohm R.A."/>
            <person name="Bhattacharya S.S."/>
            <person name="Shirouzu T."/>
            <person name="Yoshinaga Y."/>
            <person name="Martin F.M."/>
            <person name="Grigoriev I.V."/>
            <person name="Hibbett D.S."/>
        </authorList>
    </citation>
    <scope>NUCLEOTIDE SEQUENCE [LARGE SCALE GENOMIC DNA]</scope>
    <source>
        <strain evidence="2 3">HHB14362 ss-1</strain>
    </source>
</reference>
<dbReference type="Proteomes" id="UP000076761">
    <property type="component" value="Unassembled WGS sequence"/>
</dbReference>
<evidence type="ECO:0000256" key="1">
    <source>
        <dbReference type="SAM" id="MobiDB-lite"/>
    </source>
</evidence>
<evidence type="ECO:0000313" key="3">
    <source>
        <dbReference type="Proteomes" id="UP000076761"/>
    </source>
</evidence>
<gene>
    <name evidence="2" type="ORF">NEOLEDRAFT_1173717</name>
</gene>
<dbReference type="InParanoid" id="A0A165MBM2"/>
<proteinExistence type="predicted"/>
<sequence length="134" mass="14837">MALSNACHALPRFGYLTARRGSEALRISNRYYTSCSPGSVELNDKQRTTLTDERRRDDASKSGLSDPTNKRSDHSSVSSQSKPDQSPTLAQRDEALKRALEEMSGEGGQAGLELEDGQPVAMKRGVRNNMFRYI</sequence>
<feature type="compositionally biased region" description="Basic and acidic residues" evidence="1">
    <location>
        <begin position="42"/>
        <end position="60"/>
    </location>
</feature>
<dbReference type="AlphaFoldDB" id="A0A165MBM2"/>
<name>A0A165MBM2_9AGAM</name>
<dbReference type="EMBL" id="KV425706">
    <property type="protein sequence ID" value="KZT18135.1"/>
    <property type="molecule type" value="Genomic_DNA"/>
</dbReference>
<feature type="region of interest" description="Disordered" evidence="1">
    <location>
        <begin position="33"/>
        <end position="116"/>
    </location>
</feature>
<feature type="compositionally biased region" description="Basic and acidic residues" evidence="1">
    <location>
        <begin position="91"/>
        <end position="101"/>
    </location>
</feature>